<keyword evidence="1" id="KW-0812">Transmembrane</keyword>
<evidence type="ECO:0000313" key="3">
    <source>
        <dbReference type="Proteomes" id="UP000198287"/>
    </source>
</evidence>
<protein>
    <submittedName>
        <fullName evidence="2">Uncharacterized protein</fullName>
    </submittedName>
</protein>
<evidence type="ECO:0000313" key="2">
    <source>
        <dbReference type="EMBL" id="OXA40880.1"/>
    </source>
</evidence>
<sequence length="353" mass="39701">MGVGFFVTLCCAYTCMKRTFAKATNIKLYVTVIQLVYGIAAAVFEVCGGICTAFYGPAGCAAWDNCVLVEKACSSGAAESWLAKRRTFMDGWFALLLMWTRYFPFNFCIIGTLSLVIMKIDPIYYVFQDFLPATMFKHHWGTIAILRYLLMSVSAFELYRIATLAIIIPSAVGQLGLVVIEILQNGGLSTGVAFEVHDMYHALFSTCQEFTDIIMTVLLSALQFVGVFTWYLAIIGWQFMPASLYLLFLTIAIFILAIVEFVFVPFTYVRDGSKIWIKQLKLCTLSVESGKQGPVRNFKKRTQKKLISRRPFGLYAGILDHRFFPMCKSSKKTFIDTMISFTITVLVEAPSLP</sequence>
<feature type="transmembrane region" description="Helical" evidence="1">
    <location>
        <begin position="213"/>
        <end position="239"/>
    </location>
</feature>
<dbReference type="EMBL" id="LNIX01000031">
    <property type="protein sequence ID" value="OXA40880.1"/>
    <property type="molecule type" value="Genomic_DNA"/>
</dbReference>
<feature type="transmembrane region" description="Helical" evidence="1">
    <location>
        <begin position="31"/>
        <end position="55"/>
    </location>
</feature>
<keyword evidence="3" id="KW-1185">Reference proteome</keyword>
<organism evidence="2 3">
    <name type="scientific">Folsomia candida</name>
    <name type="common">Springtail</name>
    <dbReference type="NCBI Taxonomy" id="158441"/>
    <lineage>
        <taxon>Eukaryota</taxon>
        <taxon>Metazoa</taxon>
        <taxon>Ecdysozoa</taxon>
        <taxon>Arthropoda</taxon>
        <taxon>Hexapoda</taxon>
        <taxon>Collembola</taxon>
        <taxon>Entomobryomorpha</taxon>
        <taxon>Isotomoidea</taxon>
        <taxon>Isotomidae</taxon>
        <taxon>Proisotominae</taxon>
        <taxon>Folsomia</taxon>
    </lineage>
</organism>
<feature type="transmembrane region" description="Helical" evidence="1">
    <location>
        <begin position="245"/>
        <end position="269"/>
    </location>
</feature>
<keyword evidence="1" id="KW-0472">Membrane</keyword>
<evidence type="ECO:0000256" key="1">
    <source>
        <dbReference type="SAM" id="Phobius"/>
    </source>
</evidence>
<dbReference type="Proteomes" id="UP000198287">
    <property type="component" value="Unassembled WGS sequence"/>
</dbReference>
<gene>
    <name evidence="2" type="ORF">Fcan01_24329</name>
</gene>
<keyword evidence="1" id="KW-1133">Transmembrane helix</keyword>
<name>A0A226D6Y7_FOLCA</name>
<dbReference type="AlphaFoldDB" id="A0A226D6Y7"/>
<reference evidence="2 3" key="1">
    <citation type="submission" date="2015-12" db="EMBL/GenBank/DDBJ databases">
        <title>The genome of Folsomia candida.</title>
        <authorList>
            <person name="Faddeeva A."/>
            <person name="Derks M.F."/>
            <person name="Anvar Y."/>
            <person name="Smit S."/>
            <person name="Van Straalen N."/>
            <person name="Roelofs D."/>
        </authorList>
    </citation>
    <scope>NUCLEOTIDE SEQUENCE [LARGE SCALE GENOMIC DNA]</scope>
    <source>
        <strain evidence="2 3">VU population</strain>
        <tissue evidence="2">Whole body</tissue>
    </source>
</reference>
<feature type="transmembrane region" description="Helical" evidence="1">
    <location>
        <begin position="92"/>
        <end position="118"/>
    </location>
</feature>
<accession>A0A226D6Y7</accession>
<proteinExistence type="predicted"/>
<comment type="caution">
    <text evidence="2">The sequence shown here is derived from an EMBL/GenBank/DDBJ whole genome shotgun (WGS) entry which is preliminary data.</text>
</comment>